<feature type="compositionally biased region" description="Polar residues" evidence="5">
    <location>
        <begin position="1"/>
        <end position="10"/>
    </location>
</feature>
<feature type="transmembrane region" description="Helical" evidence="6">
    <location>
        <begin position="472"/>
        <end position="492"/>
    </location>
</feature>
<dbReference type="GO" id="GO:0022857">
    <property type="term" value="F:transmembrane transporter activity"/>
    <property type="evidence" value="ECO:0007669"/>
    <property type="project" value="InterPro"/>
</dbReference>
<dbReference type="Gene3D" id="1.20.1250.20">
    <property type="entry name" value="MFS general substrate transporter like domains"/>
    <property type="match status" value="1"/>
</dbReference>
<reference evidence="7" key="1">
    <citation type="journal article" date="2020" name="Stud. Mycol.">
        <title>101 Dothideomycetes genomes: a test case for predicting lifestyles and emergence of pathogens.</title>
        <authorList>
            <person name="Haridas S."/>
            <person name="Albert R."/>
            <person name="Binder M."/>
            <person name="Bloem J."/>
            <person name="Labutti K."/>
            <person name="Salamov A."/>
            <person name="Andreopoulos B."/>
            <person name="Baker S."/>
            <person name="Barry K."/>
            <person name="Bills G."/>
            <person name="Bluhm B."/>
            <person name="Cannon C."/>
            <person name="Castanera R."/>
            <person name="Culley D."/>
            <person name="Daum C."/>
            <person name="Ezra D."/>
            <person name="Gonzalez J."/>
            <person name="Henrissat B."/>
            <person name="Kuo A."/>
            <person name="Liang C."/>
            <person name="Lipzen A."/>
            <person name="Lutzoni F."/>
            <person name="Magnuson J."/>
            <person name="Mondo S."/>
            <person name="Nolan M."/>
            <person name="Ohm R."/>
            <person name="Pangilinan J."/>
            <person name="Park H.-J."/>
            <person name="Ramirez L."/>
            <person name="Alfaro M."/>
            <person name="Sun H."/>
            <person name="Tritt A."/>
            <person name="Yoshinaga Y."/>
            <person name="Zwiers L.-H."/>
            <person name="Turgeon B."/>
            <person name="Goodwin S."/>
            <person name="Spatafora J."/>
            <person name="Crous P."/>
            <person name="Grigoriev I."/>
        </authorList>
    </citation>
    <scope>NUCLEOTIDE SEQUENCE</scope>
    <source>
        <strain evidence="7">CBS 119687</strain>
    </source>
</reference>
<feature type="transmembrane region" description="Helical" evidence="6">
    <location>
        <begin position="379"/>
        <end position="398"/>
    </location>
</feature>
<evidence type="ECO:0000256" key="6">
    <source>
        <dbReference type="SAM" id="Phobius"/>
    </source>
</evidence>
<feature type="transmembrane region" description="Helical" evidence="6">
    <location>
        <begin position="343"/>
        <end position="367"/>
    </location>
</feature>
<dbReference type="Proteomes" id="UP000799771">
    <property type="component" value="Unassembled WGS sequence"/>
</dbReference>
<dbReference type="GO" id="GO:0016020">
    <property type="term" value="C:membrane"/>
    <property type="evidence" value="ECO:0007669"/>
    <property type="project" value="UniProtKB-SubCell"/>
</dbReference>
<evidence type="ECO:0000256" key="3">
    <source>
        <dbReference type="ARBA" id="ARBA00022989"/>
    </source>
</evidence>
<feature type="transmembrane region" description="Helical" evidence="6">
    <location>
        <begin position="302"/>
        <end position="323"/>
    </location>
</feature>
<feature type="transmembrane region" description="Helical" evidence="6">
    <location>
        <begin position="171"/>
        <end position="190"/>
    </location>
</feature>
<feature type="transmembrane region" description="Helical" evidence="6">
    <location>
        <begin position="202"/>
        <end position="225"/>
    </location>
</feature>
<evidence type="ECO:0000313" key="7">
    <source>
        <dbReference type="EMBL" id="KAF2124112.1"/>
    </source>
</evidence>
<organism evidence="7 8">
    <name type="scientific">Dothidotthia symphoricarpi CBS 119687</name>
    <dbReference type="NCBI Taxonomy" id="1392245"/>
    <lineage>
        <taxon>Eukaryota</taxon>
        <taxon>Fungi</taxon>
        <taxon>Dikarya</taxon>
        <taxon>Ascomycota</taxon>
        <taxon>Pezizomycotina</taxon>
        <taxon>Dothideomycetes</taxon>
        <taxon>Pleosporomycetidae</taxon>
        <taxon>Pleosporales</taxon>
        <taxon>Dothidotthiaceae</taxon>
        <taxon>Dothidotthia</taxon>
    </lineage>
</organism>
<keyword evidence="8" id="KW-1185">Reference proteome</keyword>
<evidence type="ECO:0000313" key="8">
    <source>
        <dbReference type="Proteomes" id="UP000799771"/>
    </source>
</evidence>
<evidence type="ECO:0000256" key="2">
    <source>
        <dbReference type="ARBA" id="ARBA00022692"/>
    </source>
</evidence>
<keyword evidence="3 6" id="KW-1133">Transmembrane helix</keyword>
<keyword evidence="4 6" id="KW-0472">Membrane</keyword>
<evidence type="ECO:0000256" key="1">
    <source>
        <dbReference type="ARBA" id="ARBA00004141"/>
    </source>
</evidence>
<evidence type="ECO:0000256" key="4">
    <source>
        <dbReference type="ARBA" id="ARBA00023136"/>
    </source>
</evidence>
<dbReference type="EMBL" id="ML977520">
    <property type="protein sequence ID" value="KAF2124112.1"/>
    <property type="molecule type" value="Genomic_DNA"/>
</dbReference>
<dbReference type="PANTHER" id="PTHR23507">
    <property type="entry name" value="ZGC:174356"/>
    <property type="match status" value="1"/>
</dbReference>
<proteinExistence type="predicted"/>
<comment type="subcellular location">
    <subcellularLocation>
        <location evidence="1">Membrane</location>
        <topology evidence="1">Multi-pass membrane protein</topology>
    </subcellularLocation>
</comment>
<protein>
    <submittedName>
        <fullName evidence="7">MFS general substrate transporter</fullName>
    </submittedName>
</protein>
<dbReference type="PANTHER" id="PTHR23507:SF1">
    <property type="entry name" value="FI18259P1-RELATED"/>
    <property type="match status" value="1"/>
</dbReference>
<dbReference type="RefSeq" id="XP_033518505.1">
    <property type="nucleotide sequence ID" value="XM_033664478.1"/>
</dbReference>
<accession>A0A6A5ZWI8</accession>
<feature type="transmembrane region" description="Helical" evidence="6">
    <location>
        <begin position="231"/>
        <end position="251"/>
    </location>
</feature>
<dbReference type="InterPro" id="IPR011701">
    <property type="entry name" value="MFS"/>
</dbReference>
<dbReference type="InterPro" id="IPR036259">
    <property type="entry name" value="MFS_trans_sf"/>
</dbReference>
<dbReference type="Pfam" id="PF07690">
    <property type="entry name" value="MFS_1"/>
    <property type="match status" value="1"/>
</dbReference>
<keyword evidence="2 6" id="KW-0812">Transmembrane</keyword>
<evidence type="ECO:0000256" key="5">
    <source>
        <dbReference type="SAM" id="MobiDB-lite"/>
    </source>
</evidence>
<name>A0A6A5ZWI8_9PLEO</name>
<sequence>MSSSGPNHPQSLVERTPLLPGPSPASPLPDAIKNEPISLKRWVLLWVCITIVAMDFGDALAYPPGIAIYESVICNELHNTDPSPPSNATTSPCKSPAVQGQLALFIGIKDTIHQLPGIVLALPYGLAADRIGRRPIVLLCLVGLLLEEVVNRLVCWWAPFVPLRAVWATPLFQVLGGGSQIATSMAYAMITDVFDPEERSSIFFVMAAVILLGEILATPVSAVLMWKYSPWVPSLLGLGIQFVGFCAACVLPETLSQQPKSLQDDQVSVETSQPPSTAHGKTDSWLEKLGNEWSRIKSRMPLNTNVVLIISSFFFASIGKQALQLVVQYASVRFNWSISSASFFVTLKGIVTLITLLIVLPRLSIILSHRMPAFKKDRYIVQGSAWSLTVGAAIMALATSPVVFGFGISFLACGWGFYSALRSLAMALVEPDHGGVMSTFIALVQSAGMMVSGPLLATAFALGLSFGGAWRGLPYVVAAGFFLVAGCLVCCVGRGGEGVGLEDVEEEER</sequence>
<feature type="transmembrane region" description="Helical" evidence="6">
    <location>
        <begin position="136"/>
        <end position="159"/>
    </location>
</feature>
<dbReference type="SUPFAM" id="SSF103473">
    <property type="entry name" value="MFS general substrate transporter"/>
    <property type="match status" value="1"/>
</dbReference>
<feature type="region of interest" description="Disordered" evidence="5">
    <location>
        <begin position="1"/>
        <end position="27"/>
    </location>
</feature>
<dbReference type="GeneID" id="54404910"/>
<feature type="region of interest" description="Disordered" evidence="5">
    <location>
        <begin position="262"/>
        <end position="283"/>
    </location>
</feature>
<feature type="transmembrane region" description="Helical" evidence="6">
    <location>
        <begin position="440"/>
        <end position="466"/>
    </location>
</feature>
<feature type="compositionally biased region" description="Polar residues" evidence="5">
    <location>
        <begin position="262"/>
        <end position="276"/>
    </location>
</feature>
<dbReference type="OrthoDB" id="194139at2759"/>
<dbReference type="AlphaFoldDB" id="A0A6A5ZWI8"/>
<gene>
    <name evidence="7" type="ORF">P153DRAFT_302917</name>
</gene>